<name>A0A922I5R6_DERFA</name>
<gene>
    <name evidence="1" type="ORF">DERF_004909</name>
</gene>
<comment type="caution">
    <text evidence="1">The sequence shown here is derived from an EMBL/GenBank/DDBJ whole genome shotgun (WGS) entry which is preliminary data.</text>
</comment>
<reference evidence="1" key="1">
    <citation type="submission" date="2013-05" db="EMBL/GenBank/DDBJ databases">
        <authorList>
            <person name="Yim A.K.Y."/>
            <person name="Chan T.F."/>
            <person name="Ji K.M."/>
            <person name="Liu X.Y."/>
            <person name="Zhou J.W."/>
            <person name="Li R.Q."/>
            <person name="Yang K.Y."/>
            <person name="Li J."/>
            <person name="Li M."/>
            <person name="Law P.T.W."/>
            <person name="Wu Y.L."/>
            <person name="Cai Z.L."/>
            <person name="Qin H."/>
            <person name="Bao Y."/>
            <person name="Leung R.K.K."/>
            <person name="Ng P.K.S."/>
            <person name="Zou J."/>
            <person name="Zhong X.J."/>
            <person name="Ran P.X."/>
            <person name="Zhong N.S."/>
            <person name="Liu Z.G."/>
            <person name="Tsui S.K.W."/>
        </authorList>
    </citation>
    <scope>NUCLEOTIDE SEQUENCE</scope>
    <source>
        <strain evidence="1">Derf</strain>
        <tissue evidence="1">Whole organism</tissue>
    </source>
</reference>
<organism evidence="1 2">
    <name type="scientific">Dermatophagoides farinae</name>
    <name type="common">American house dust mite</name>
    <dbReference type="NCBI Taxonomy" id="6954"/>
    <lineage>
        <taxon>Eukaryota</taxon>
        <taxon>Metazoa</taxon>
        <taxon>Ecdysozoa</taxon>
        <taxon>Arthropoda</taxon>
        <taxon>Chelicerata</taxon>
        <taxon>Arachnida</taxon>
        <taxon>Acari</taxon>
        <taxon>Acariformes</taxon>
        <taxon>Sarcoptiformes</taxon>
        <taxon>Astigmata</taxon>
        <taxon>Psoroptidia</taxon>
        <taxon>Analgoidea</taxon>
        <taxon>Pyroglyphidae</taxon>
        <taxon>Dermatophagoidinae</taxon>
        <taxon>Dermatophagoides</taxon>
    </lineage>
</organism>
<dbReference type="AlphaFoldDB" id="A0A922I5R6"/>
<keyword evidence="2" id="KW-1185">Reference proteome</keyword>
<evidence type="ECO:0000313" key="1">
    <source>
        <dbReference type="EMBL" id="KAH9521235.1"/>
    </source>
</evidence>
<sequence length="66" mass="7987">MQNNLLKILFDDFGNHDDDDDDEDDVDVDDLKFRTSHYCCRQNGNLKKRKKKQIIDIDMFDYWEKG</sequence>
<proteinExistence type="predicted"/>
<dbReference type="EMBL" id="ASGP02000002">
    <property type="protein sequence ID" value="KAH9521235.1"/>
    <property type="molecule type" value="Genomic_DNA"/>
</dbReference>
<accession>A0A922I5R6</accession>
<dbReference type="Proteomes" id="UP000790347">
    <property type="component" value="Unassembled WGS sequence"/>
</dbReference>
<evidence type="ECO:0000313" key="2">
    <source>
        <dbReference type="Proteomes" id="UP000790347"/>
    </source>
</evidence>
<reference evidence="1" key="2">
    <citation type="journal article" date="2022" name="Res Sq">
        <title>Comparative Genomics Reveals Insights into the Divergent Evolution of Astigmatic Mites and Household Pest Adaptations.</title>
        <authorList>
            <person name="Xiong Q."/>
            <person name="Wan A.T.-Y."/>
            <person name="Liu X.-Y."/>
            <person name="Fung C.S.-H."/>
            <person name="Xiao X."/>
            <person name="Malainual N."/>
            <person name="Hou J."/>
            <person name="Wang L."/>
            <person name="Wang M."/>
            <person name="Yang K."/>
            <person name="Cui Y."/>
            <person name="Leung E."/>
            <person name="Nong W."/>
            <person name="Shin S.-K."/>
            <person name="Au S."/>
            <person name="Jeong K.Y."/>
            <person name="Chew F.T."/>
            <person name="Hui J."/>
            <person name="Leung T.F."/>
            <person name="Tungtrongchitr A."/>
            <person name="Zhong N."/>
            <person name="Liu Z."/>
            <person name="Tsui S."/>
        </authorList>
    </citation>
    <scope>NUCLEOTIDE SEQUENCE</scope>
    <source>
        <strain evidence="1">Derf</strain>
        <tissue evidence="1">Whole organism</tissue>
    </source>
</reference>
<protein>
    <submittedName>
        <fullName evidence="1">Uncharacterized protein</fullName>
    </submittedName>
</protein>